<organism evidence="8 9">
    <name type="scientific">Candidatus Infernicultor aquiphilus</name>
    <dbReference type="NCBI Taxonomy" id="1805029"/>
    <lineage>
        <taxon>Bacteria</taxon>
        <taxon>Pseudomonadati</taxon>
        <taxon>Atribacterota</taxon>
        <taxon>Candidatus Phoenicimicrobiia</taxon>
        <taxon>Candidatus Pheonicimicrobiales</taxon>
        <taxon>Candidatus Phoenicimicrobiaceae</taxon>
        <taxon>Candidatus Infernicultor</taxon>
    </lineage>
</organism>
<evidence type="ECO:0000256" key="2">
    <source>
        <dbReference type="ARBA" id="ARBA00022485"/>
    </source>
</evidence>
<evidence type="ECO:0000313" key="9">
    <source>
        <dbReference type="Proteomes" id="UP000231493"/>
    </source>
</evidence>
<evidence type="ECO:0000256" key="5">
    <source>
        <dbReference type="ARBA" id="ARBA00023004"/>
    </source>
</evidence>
<feature type="non-terminal residue" evidence="8">
    <location>
        <position position="107"/>
    </location>
</feature>
<proteinExistence type="predicted"/>
<dbReference type="InterPro" id="IPR013785">
    <property type="entry name" value="Aldolase_TIM"/>
</dbReference>
<gene>
    <name evidence="8" type="ORF">COZ58_03725</name>
</gene>
<keyword evidence="3" id="KW-0949">S-adenosyl-L-methionine</keyword>
<protein>
    <submittedName>
        <fullName evidence="8">Radical SAM protein</fullName>
    </submittedName>
</protein>
<feature type="domain" description="Radical SAM core" evidence="7">
    <location>
        <begin position="22"/>
        <end position="107"/>
    </location>
</feature>
<dbReference type="GO" id="GO:0046872">
    <property type="term" value="F:metal ion binding"/>
    <property type="evidence" value="ECO:0007669"/>
    <property type="project" value="UniProtKB-KW"/>
</dbReference>
<dbReference type="Gene3D" id="3.20.20.70">
    <property type="entry name" value="Aldolase class I"/>
    <property type="match status" value="1"/>
</dbReference>
<keyword evidence="5" id="KW-0408">Iron</keyword>
<dbReference type="PANTHER" id="PTHR43787">
    <property type="entry name" value="FEMO COFACTOR BIOSYNTHESIS PROTEIN NIFB-RELATED"/>
    <property type="match status" value="1"/>
</dbReference>
<dbReference type="InterPro" id="IPR007197">
    <property type="entry name" value="rSAM"/>
</dbReference>
<evidence type="ECO:0000259" key="7">
    <source>
        <dbReference type="Pfam" id="PF04055"/>
    </source>
</evidence>
<evidence type="ECO:0000313" key="8">
    <source>
        <dbReference type="EMBL" id="PIX34518.1"/>
    </source>
</evidence>
<comment type="caution">
    <text evidence="8">The sequence shown here is derived from an EMBL/GenBank/DDBJ whole genome shotgun (WGS) entry which is preliminary data.</text>
</comment>
<evidence type="ECO:0000256" key="3">
    <source>
        <dbReference type="ARBA" id="ARBA00022691"/>
    </source>
</evidence>
<dbReference type="PANTHER" id="PTHR43787:SF11">
    <property type="entry name" value="UPF0026 PROTEIN SLR1464"/>
    <property type="match status" value="1"/>
</dbReference>
<name>A0A2M7K8Q4_9BACT</name>
<dbReference type="GO" id="GO:0003824">
    <property type="term" value="F:catalytic activity"/>
    <property type="evidence" value="ECO:0007669"/>
    <property type="project" value="InterPro"/>
</dbReference>
<dbReference type="Pfam" id="PF04055">
    <property type="entry name" value="Radical_SAM"/>
    <property type="match status" value="1"/>
</dbReference>
<keyword evidence="6" id="KW-0411">Iron-sulfur</keyword>
<sequence>MLTFGPVPSRRLGRSLGINNIPPKICTYSCVYCQLGKTFKMKIEPTEFYQPKEILSEVQNKVEKAKKMQESIDYLTFVPDGEPTLDINLGQEIKLIKSLGIKIAVIT</sequence>
<dbReference type="Proteomes" id="UP000231493">
    <property type="component" value="Unassembled WGS sequence"/>
</dbReference>
<dbReference type="EMBL" id="PFIP01000066">
    <property type="protein sequence ID" value="PIX34518.1"/>
    <property type="molecule type" value="Genomic_DNA"/>
</dbReference>
<keyword evidence="2" id="KW-0004">4Fe-4S</keyword>
<dbReference type="SUPFAM" id="SSF102114">
    <property type="entry name" value="Radical SAM enzymes"/>
    <property type="match status" value="1"/>
</dbReference>
<reference evidence="9" key="1">
    <citation type="submission" date="2017-09" db="EMBL/GenBank/DDBJ databases">
        <title>Depth-based differentiation of microbial function through sediment-hosted aquifers and enrichment of novel symbionts in the deep terrestrial subsurface.</title>
        <authorList>
            <person name="Probst A.J."/>
            <person name="Ladd B."/>
            <person name="Jarett J.K."/>
            <person name="Geller-Mcgrath D.E."/>
            <person name="Sieber C.M."/>
            <person name="Emerson J.B."/>
            <person name="Anantharaman K."/>
            <person name="Thomas B.C."/>
            <person name="Malmstrom R."/>
            <person name="Stieglmeier M."/>
            <person name="Klingl A."/>
            <person name="Woyke T."/>
            <person name="Ryan C.M."/>
            <person name="Banfield J.F."/>
        </authorList>
    </citation>
    <scope>NUCLEOTIDE SEQUENCE [LARGE SCALE GENOMIC DNA]</scope>
</reference>
<dbReference type="InterPro" id="IPR058240">
    <property type="entry name" value="rSAM_sf"/>
</dbReference>
<keyword evidence="4" id="KW-0479">Metal-binding</keyword>
<dbReference type="AlphaFoldDB" id="A0A2M7K8Q4"/>
<evidence type="ECO:0000256" key="6">
    <source>
        <dbReference type="ARBA" id="ARBA00023014"/>
    </source>
</evidence>
<dbReference type="SFLD" id="SFLDS00029">
    <property type="entry name" value="Radical_SAM"/>
    <property type="match status" value="1"/>
</dbReference>
<dbReference type="GO" id="GO:0051539">
    <property type="term" value="F:4 iron, 4 sulfur cluster binding"/>
    <property type="evidence" value="ECO:0007669"/>
    <property type="project" value="UniProtKB-KW"/>
</dbReference>
<accession>A0A2M7K8Q4</accession>
<evidence type="ECO:0000256" key="1">
    <source>
        <dbReference type="ARBA" id="ARBA00001966"/>
    </source>
</evidence>
<comment type="cofactor">
    <cofactor evidence="1">
        <name>[4Fe-4S] cluster</name>
        <dbReference type="ChEBI" id="CHEBI:49883"/>
    </cofactor>
</comment>
<evidence type="ECO:0000256" key="4">
    <source>
        <dbReference type="ARBA" id="ARBA00022723"/>
    </source>
</evidence>